<gene>
    <name evidence="1" type="ORF">BCR32DRAFT_279538</name>
</gene>
<proteinExistence type="predicted"/>
<keyword evidence="2" id="KW-1185">Reference proteome</keyword>
<evidence type="ECO:0000313" key="1">
    <source>
        <dbReference type="EMBL" id="ORX81693.1"/>
    </source>
</evidence>
<reference evidence="1 2" key="2">
    <citation type="submission" date="2016-08" db="EMBL/GenBank/DDBJ databases">
        <title>Pervasive Adenine N6-methylation of Active Genes in Fungi.</title>
        <authorList>
            <consortium name="DOE Joint Genome Institute"/>
            <person name="Mondo S.J."/>
            <person name="Dannebaum R.O."/>
            <person name="Kuo R.C."/>
            <person name="Labutti K."/>
            <person name="Haridas S."/>
            <person name="Kuo A."/>
            <person name="Salamov A."/>
            <person name="Ahrendt S.R."/>
            <person name="Lipzen A."/>
            <person name="Sullivan W."/>
            <person name="Andreopoulos W.B."/>
            <person name="Clum A."/>
            <person name="Lindquist E."/>
            <person name="Daum C."/>
            <person name="Ramamoorthy G.K."/>
            <person name="Gryganskyi A."/>
            <person name="Culley D."/>
            <person name="Magnuson J.K."/>
            <person name="James T.Y."/>
            <person name="O'Malley M.A."/>
            <person name="Stajich J.E."/>
            <person name="Spatafora J.W."/>
            <person name="Visel A."/>
            <person name="Grigoriev I.V."/>
        </authorList>
    </citation>
    <scope>NUCLEOTIDE SEQUENCE [LARGE SCALE GENOMIC DNA]</scope>
    <source>
        <strain evidence="1 2">S4</strain>
    </source>
</reference>
<dbReference type="EMBL" id="MCFG01000113">
    <property type="protein sequence ID" value="ORX81693.1"/>
    <property type="molecule type" value="Genomic_DNA"/>
</dbReference>
<organism evidence="1 2">
    <name type="scientific">Anaeromyces robustus</name>
    <dbReference type="NCBI Taxonomy" id="1754192"/>
    <lineage>
        <taxon>Eukaryota</taxon>
        <taxon>Fungi</taxon>
        <taxon>Fungi incertae sedis</taxon>
        <taxon>Chytridiomycota</taxon>
        <taxon>Chytridiomycota incertae sedis</taxon>
        <taxon>Neocallimastigomycetes</taxon>
        <taxon>Neocallimastigales</taxon>
        <taxon>Neocallimastigaceae</taxon>
        <taxon>Anaeromyces</taxon>
    </lineage>
</organism>
<dbReference type="AlphaFoldDB" id="A0A1Y1X7F3"/>
<sequence length="67" mass="7887">MKRIIPSHDFVKAIESDNDIRCEISNNTSVLKNKYPEIRIIDIHFSEDILNKTKNSCSELEFMKIFN</sequence>
<name>A0A1Y1X7F3_9FUNG</name>
<reference evidence="1 2" key="1">
    <citation type="submission" date="2016-08" db="EMBL/GenBank/DDBJ databases">
        <title>A Parts List for Fungal Cellulosomes Revealed by Comparative Genomics.</title>
        <authorList>
            <consortium name="DOE Joint Genome Institute"/>
            <person name="Haitjema C.H."/>
            <person name="Gilmore S.P."/>
            <person name="Henske J.K."/>
            <person name="Solomon K.V."/>
            <person name="De Groot R."/>
            <person name="Kuo A."/>
            <person name="Mondo S.J."/>
            <person name="Salamov A.A."/>
            <person name="Labutti K."/>
            <person name="Zhao Z."/>
            <person name="Chiniquy J."/>
            <person name="Barry K."/>
            <person name="Brewer H.M."/>
            <person name="Purvine S.O."/>
            <person name="Wright A.T."/>
            <person name="Boxma B."/>
            <person name="Van Alen T."/>
            <person name="Hackstein J.H."/>
            <person name="Baker S.E."/>
            <person name="Grigoriev I.V."/>
            <person name="O'Malley M.A."/>
        </authorList>
    </citation>
    <scope>NUCLEOTIDE SEQUENCE [LARGE SCALE GENOMIC DNA]</scope>
    <source>
        <strain evidence="1 2">S4</strain>
    </source>
</reference>
<evidence type="ECO:0000313" key="2">
    <source>
        <dbReference type="Proteomes" id="UP000193944"/>
    </source>
</evidence>
<comment type="caution">
    <text evidence="1">The sequence shown here is derived from an EMBL/GenBank/DDBJ whole genome shotgun (WGS) entry which is preliminary data.</text>
</comment>
<protein>
    <submittedName>
        <fullName evidence="1">Uncharacterized protein</fullName>
    </submittedName>
</protein>
<dbReference type="Proteomes" id="UP000193944">
    <property type="component" value="Unassembled WGS sequence"/>
</dbReference>
<accession>A0A1Y1X7F3</accession>